<evidence type="ECO:0000313" key="3">
    <source>
        <dbReference type="EMBL" id="SFX17581.1"/>
    </source>
</evidence>
<dbReference type="PANTHER" id="PTHR12558">
    <property type="entry name" value="CELL DIVISION CYCLE 16,23,27"/>
    <property type="match status" value="1"/>
</dbReference>
<dbReference type="SMART" id="SM00028">
    <property type="entry name" value="TPR"/>
    <property type="match status" value="3"/>
</dbReference>
<feature type="repeat" description="TPR" evidence="1">
    <location>
        <begin position="66"/>
        <end position="99"/>
    </location>
</feature>
<evidence type="ECO:0000256" key="1">
    <source>
        <dbReference type="PROSITE-ProRule" id="PRU00339"/>
    </source>
</evidence>
<feature type="repeat" description="TPR" evidence="1">
    <location>
        <begin position="136"/>
        <end position="169"/>
    </location>
</feature>
<dbReference type="STRING" id="1122209.SAMN02745752_00660"/>
<feature type="repeat" description="TPR" evidence="1">
    <location>
        <begin position="32"/>
        <end position="65"/>
    </location>
</feature>
<name>A0A1K1UZ23_9GAMM</name>
<dbReference type="PANTHER" id="PTHR12558:SF13">
    <property type="entry name" value="CELL DIVISION CYCLE PROTEIN 27 HOMOLOG"/>
    <property type="match status" value="1"/>
</dbReference>
<gene>
    <name evidence="3" type="ORF">SAMN02745752_00660</name>
</gene>
<dbReference type="InterPro" id="IPR011990">
    <property type="entry name" value="TPR-like_helical_dom_sf"/>
</dbReference>
<dbReference type="PROSITE" id="PS50293">
    <property type="entry name" value="TPR_REGION"/>
    <property type="match status" value="1"/>
</dbReference>
<sequence>MTRIALLLISLLLLSGCATKPPWEQTDPEQQATAYANLGMGYLDEGQPQRALREFRRALEVRPRHPRALHGMALALQQQEEHQLAEDYFKRALRADPTKTVARNNYAAFLFEQSRYDEARRELERAVQDVNYLNRSQLFVNLGYVMLRLDNTTAATDAFNRAVILARNEGRSSPSAHRELLSIHFQQGRLREAEQQWQILRNLGVRDEPTLQQALLLAERTGNQREQQYIKELLSTASNNPDPAN</sequence>
<dbReference type="SUPFAM" id="SSF48452">
    <property type="entry name" value="TPR-like"/>
    <property type="match status" value="1"/>
</dbReference>
<dbReference type="AlphaFoldDB" id="A0A1K1UZ23"/>
<feature type="chain" id="PRO_5012769390" evidence="2">
    <location>
        <begin position="21"/>
        <end position="245"/>
    </location>
</feature>
<dbReference type="Gene3D" id="1.25.40.10">
    <property type="entry name" value="Tetratricopeptide repeat domain"/>
    <property type="match status" value="1"/>
</dbReference>
<evidence type="ECO:0000313" key="4">
    <source>
        <dbReference type="Proteomes" id="UP000182350"/>
    </source>
</evidence>
<proteinExistence type="predicted"/>
<dbReference type="InterPro" id="IPR019734">
    <property type="entry name" value="TPR_rpt"/>
</dbReference>
<dbReference type="Pfam" id="PF13432">
    <property type="entry name" value="TPR_16"/>
    <property type="match status" value="2"/>
</dbReference>
<evidence type="ECO:0000256" key="2">
    <source>
        <dbReference type="SAM" id="SignalP"/>
    </source>
</evidence>
<reference evidence="3 4" key="1">
    <citation type="submission" date="2016-11" db="EMBL/GenBank/DDBJ databases">
        <authorList>
            <person name="Jaros S."/>
            <person name="Januszkiewicz K."/>
            <person name="Wedrychowicz H."/>
        </authorList>
    </citation>
    <scope>NUCLEOTIDE SEQUENCE [LARGE SCALE GENOMIC DNA]</scope>
    <source>
        <strain evidence="3 4">DSM 21637</strain>
    </source>
</reference>
<feature type="signal peptide" evidence="2">
    <location>
        <begin position="1"/>
        <end position="20"/>
    </location>
</feature>
<dbReference type="RefSeq" id="WP_072324924.1">
    <property type="nucleotide sequence ID" value="NZ_FPJW01000002.1"/>
</dbReference>
<dbReference type="PROSITE" id="PS51257">
    <property type="entry name" value="PROKAR_LIPOPROTEIN"/>
    <property type="match status" value="1"/>
</dbReference>
<organism evidence="3 4">
    <name type="scientific">Marinospirillum alkaliphilum DSM 21637</name>
    <dbReference type="NCBI Taxonomy" id="1122209"/>
    <lineage>
        <taxon>Bacteria</taxon>
        <taxon>Pseudomonadati</taxon>
        <taxon>Pseudomonadota</taxon>
        <taxon>Gammaproteobacteria</taxon>
        <taxon>Oceanospirillales</taxon>
        <taxon>Oceanospirillaceae</taxon>
        <taxon>Marinospirillum</taxon>
    </lineage>
</organism>
<dbReference type="OrthoDB" id="129043at2"/>
<keyword evidence="1" id="KW-0802">TPR repeat</keyword>
<dbReference type="Proteomes" id="UP000182350">
    <property type="component" value="Unassembled WGS sequence"/>
</dbReference>
<keyword evidence="2" id="KW-0732">Signal</keyword>
<protein>
    <submittedName>
        <fullName evidence="3">Type IV pilus assembly protein PilF</fullName>
    </submittedName>
</protein>
<dbReference type="EMBL" id="FPJW01000002">
    <property type="protein sequence ID" value="SFX17581.1"/>
    <property type="molecule type" value="Genomic_DNA"/>
</dbReference>
<dbReference type="PROSITE" id="PS50005">
    <property type="entry name" value="TPR"/>
    <property type="match status" value="3"/>
</dbReference>
<keyword evidence="4" id="KW-1185">Reference proteome</keyword>
<accession>A0A1K1UZ23</accession>